<evidence type="ECO:0000313" key="1">
    <source>
        <dbReference type="EMBL" id="KAA1192905.1"/>
    </source>
</evidence>
<proteinExistence type="predicted"/>
<reference evidence="1 2" key="1">
    <citation type="submission" date="2019-09" db="EMBL/GenBank/DDBJ databases">
        <authorList>
            <person name="Chen X.-Y."/>
        </authorList>
    </citation>
    <scope>NUCLEOTIDE SEQUENCE [LARGE SCALE GENOMIC DNA]</scope>
    <source>
        <strain evidence="1 2">NY5</strain>
    </source>
</reference>
<protein>
    <submittedName>
        <fullName evidence="1">TIGR03757 family integrating conjugative element protein</fullName>
    </submittedName>
</protein>
<name>A0A5B0X2H3_9GAMM</name>
<evidence type="ECO:0000313" key="2">
    <source>
        <dbReference type="Proteomes" id="UP000323708"/>
    </source>
</evidence>
<dbReference type="InterPro" id="IPR011090">
    <property type="entry name" value="Integr_conj_element_PFL4709"/>
</dbReference>
<gene>
    <name evidence="1" type="ORF">F0M18_08620</name>
</gene>
<organism evidence="1 2">
    <name type="scientific">Pseudohalioglobus sediminis</name>
    <dbReference type="NCBI Taxonomy" id="2606449"/>
    <lineage>
        <taxon>Bacteria</taxon>
        <taxon>Pseudomonadati</taxon>
        <taxon>Pseudomonadota</taxon>
        <taxon>Gammaproteobacteria</taxon>
        <taxon>Cellvibrionales</taxon>
        <taxon>Halieaceae</taxon>
        <taxon>Pseudohalioglobus</taxon>
    </lineage>
</organism>
<accession>A0A5B0X2H3</accession>
<dbReference type="Pfam" id="PF07511">
    <property type="entry name" value="DUF1525"/>
    <property type="match status" value="1"/>
</dbReference>
<keyword evidence="2" id="KW-1185">Reference proteome</keyword>
<sequence>MLCEYTHAEEQQDFIEVFTDSRTQIVNDDEGMTVYLIDRIYRFERELSRDLPVDPKAAKLAVLHRFQRMDAQLSGELENAAKGLVQSRQYGIGRYPAIVFDGEAVVYGLTDVSTAIRLYRKWQTEGTRQ</sequence>
<comment type="caution">
    <text evidence="1">The sequence shown here is derived from an EMBL/GenBank/DDBJ whole genome shotgun (WGS) entry which is preliminary data.</text>
</comment>
<dbReference type="NCBIfam" id="TIGR03757">
    <property type="entry name" value="conj_TIGR03757"/>
    <property type="match status" value="1"/>
</dbReference>
<dbReference type="Proteomes" id="UP000323708">
    <property type="component" value="Unassembled WGS sequence"/>
</dbReference>
<dbReference type="EMBL" id="VTUX01000003">
    <property type="protein sequence ID" value="KAA1192905.1"/>
    <property type="molecule type" value="Genomic_DNA"/>
</dbReference>
<dbReference type="AlphaFoldDB" id="A0A5B0X2H3"/>